<evidence type="ECO:0008006" key="2">
    <source>
        <dbReference type="Google" id="ProtNLM"/>
    </source>
</evidence>
<dbReference type="Gene3D" id="2.60.40.2700">
    <property type="match status" value="1"/>
</dbReference>
<evidence type="ECO:0000313" key="1">
    <source>
        <dbReference type="EMBL" id="HAC6694263.1"/>
    </source>
</evidence>
<comment type="caution">
    <text evidence="1">The sequence shown here is derived from an EMBL/GenBank/DDBJ whole genome shotgun (WGS) entry which is preliminary data.</text>
</comment>
<sequence>MRERSKEEWASLKPRNIKYHSDTPGLALKALGGSERDGHWVERVLVKHTGDEARSLKLYIEASGPDDKHPVKGAILLQTPSGAIAQKISSVEVLFTPGTEEANGSVTAPVVGAEMRARTLCVNNTDCTDAFNYQWEISDEMKSWKSVPGATKATWLIPYSLNGESLQNKHIRVRVISDKENAKSSTAASYAN</sequence>
<dbReference type="AlphaFoldDB" id="A0A702BLW4"/>
<reference evidence="1" key="2">
    <citation type="submission" date="2018-09" db="EMBL/GenBank/DDBJ databases">
        <authorList>
            <consortium name="NCBI Pathogen Detection Project"/>
        </authorList>
    </citation>
    <scope>NUCLEOTIDE SEQUENCE</scope>
    <source>
        <strain evidence="1">2702-77</strain>
    </source>
</reference>
<protein>
    <recommendedName>
        <fullName evidence="2">Invasin</fullName>
    </recommendedName>
</protein>
<proteinExistence type="predicted"/>
<name>A0A702BLW4_SALBN</name>
<dbReference type="EMBL" id="DAAMHO010000008">
    <property type="protein sequence ID" value="HAC6694263.1"/>
    <property type="molecule type" value="Genomic_DNA"/>
</dbReference>
<reference evidence="1" key="1">
    <citation type="journal article" date="2018" name="Genome Biol.">
        <title>SKESA: strategic k-mer extension for scrupulous assemblies.</title>
        <authorList>
            <person name="Souvorov A."/>
            <person name="Agarwala R."/>
            <person name="Lipman D.J."/>
        </authorList>
    </citation>
    <scope>NUCLEOTIDE SEQUENCE</scope>
    <source>
        <strain evidence="1">2702-77</strain>
    </source>
</reference>
<organism evidence="1">
    <name type="scientific">Salmonella bongori serovar 44:r:-</name>
    <dbReference type="NCBI Taxonomy" id="1967585"/>
    <lineage>
        <taxon>Bacteria</taxon>
        <taxon>Pseudomonadati</taxon>
        <taxon>Pseudomonadota</taxon>
        <taxon>Gammaproteobacteria</taxon>
        <taxon>Enterobacterales</taxon>
        <taxon>Enterobacteriaceae</taxon>
        <taxon>Salmonella</taxon>
    </lineage>
</organism>
<accession>A0A702BLW4</accession>
<gene>
    <name evidence="1" type="ORF">G0D16_08165</name>
</gene>